<evidence type="ECO:0000313" key="2">
    <source>
        <dbReference type="EMBL" id="MBC5724127.1"/>
    </source>
</evidence>
<evidence type="ECO:0000259" key="1">
    <source>
        <dbReference type="Pfam" id="PF12673"/>
    </source>
</evidence>
<dbReference type="Proteomes" id="UP000606499">
    <property type="component" value="Unassembled WGS sequence"/>
</dbReference>
<dbReference type="RefSeq" id="WP_054325972.1">
    <property type="nucleotide sequence ID" value="NZ_JACOPL010000001.1"/>
</dbReference>
<dbReference type="AlphaFoldDB" id="A0A923LTK7"/>
<feature type="domain" description="SipL SPOCS" evidence="1">
    <location>
        <begin position="35"/>
        <end position="113"/>
    </location>
</feature>
<sequence length="492" mass="53261">MELNQTSICYYDKRLAGISSCTESSDSIVPDTFPDIGRVICAYGTAAVKDRTPQNGRLLISGAVQTTILYQPENAEGLRRLSVPISFAYIEECDGLDADAVCYVSCRVAAVDAVPVNSRKLNVSAQLCFEVECYCKADCQVTEGVELPQIQMLRTPHTVTVVQQAHSCPITILEDVTLQDANDLQLLHTACTLKSTECRAMRGKVVLKGEAVLQCLALQEDDAVRVLSNSTPFTQILEIPDLEESDPVSVRLAAHEVDCRLESDGLLSYTISAEAAFTVRGTKSIQQIDDMYIPGKTLQIQEEKAALHSMPPLTPFAAEVNETLQTAQHVSHIIHAGAVCCGAKRNTTTNTLQLTVAVQVLYLNDEQQLSALQRTLPLTASCTAMGELSQIELNARAAAAGETGLLLSVAVSGMAALEERCVFRNITALEESEAPKNNDGVTLVLRYIDQEQALWEVAKSCGTTMEAIRRANDLPPDAVSASKTMLLIPIQA</sequence>
<gene>
    <name evidence="2" type="ORF">H8S45_01375</name>
</gene>
<dbReference type="Pfam" id="PF12673">
    <property type="entry name" value="SipL"/>
    <property type="match status" value="2"/>
</dbReference>
<reference evidence="2" key="1">
    <citation type="submission" date="2020-08" db="EMBL/GenBank/DDBJ databases">
        <title>Genome public.</title>
        <authorList>
            <person name="Liu C."/>
            <person name="Sun Q."/>
        </authorList>
    </citation>
    <scope>NUCLEOTIDE SEQUENCE</scope>
    <source>
        <strain evidence="2">NSJ-28</strain>
    </source>
</reference>
<organism evidence="2 3">
    <name type="scientific">Agathobaculum faecis</name>
    <dbReference type="NCBI Taxonomy" id="2763013"/>
    <lineage>
        <taxon>Bacteria</taxon>
        <taxon>Bacillati</taxon>
        <taxon>Bacillota</taxon>
        <taxon>Clostridia</taxon>
        <taxon>Eubacteriales</taxon>
        <taxon>Butyricicoccaceae</taxon>
        <taxon>Agathobaculum</taxon>
    </lineage>
</organism>
<protein>
    <submittedName>
        <fullName evidence="2">DUF3794 domain-containing protein</fullName>
    </submittedName>
</protein>
<comment type="caution">
    <text evidence="2">The sequence shown here is derived from an EMBL/GenBank/DDBJ whole genome shotgun (WGS) entry which is preliminary data.</text>
</comment>
<keyword evidence="3" id="KW-1185">Reference proteome</keyword>
<proteinExistence type="predicted"/>
<dbReference type="InterPro" id="IPR024300">
    <property type="entry name" value="SipL_SPOCS_dom"/>
</dbReference>
<name>A0A923LTK7_9FIRM</name>
<dbReference type="EMBL" id="JACOPL010000001">
    <property type="protein sequence ID" value="MBC5724127.1"/>
    <property type="molecule type" value="Genomic_DNA"/>
</dbReference>
<feature type="domain" description="SipL SPOCS" evidence="1">
    <location>
        <begin position="185"/>
        <end position="261"/>
    </location>
</feature>
<accession>A0A923LTK7</accession>
<evidence type="ECO:0000313" key="3">
    <source>
        <dbReference type="Proteomes" id="UP000606499"/>
    </source>
</evidence>